<evidence type="ECO:0000313" key="6">
    <source>
        <dbReference type="EMBL" id="KAB1067845.1"/>
    </source>
</evidence>
<proteinExistence type="inferred from homology"/>
<reference evidence="6 7" key="1">
    <citation type="submission" date="2019-09" db="EMBL/GenBank/DDBJ databases">
        <authorList>
            <person name="Cao W.R."/>
        </authorList>
    </citation>
    <scope>NUCLEOTIDE SEQUENCE [LARGE SCALE GENOMIC DNA]</scope>
    <source>
        <strain evidence="6 7">B1N29</strain>
    </source>
</reference>
<comment type="similarity">
    <text evidence="2 3">Belongs to the peptidase M16 family.</text>
</comment>
<evidence type="ECO:0000259" key="4">
    <source>
        <dbReference type="Pfam" id="PF00675"/>
    </source>
</evidence>
<feature type="domain" description="Peptidase M16 N-terminal" evidence="4">
    <location>
        <begin position="563"/>
        <end position="637"/>
    </location>
</feature>
<feature type="domain" description="Peptidase M16 N-terminal" evidence="4">
    <location>
        <begin position="55"/>
        <end position="202"/>
    </location>
</feature>
<name>A0A6N6MGC8_9FLAO</name>
<evidence type="ECO:0000256" key="1">
    <source>
        <dbReference type="ARBA" id="ARBA00001947"/>
    </source>
</evidence>
<keyword evidence="7" id="KW-1185">Reference proteome</keyword>
<feature type="domain" description="Peptidase M16 C-terminal" evidence="5">
    <location>
        <begin position="213"/>
        <end position="388"/>
    </location>
</feature>
<accession>A0A6N6MGC8</accession>
<dbReference type="InterPro" id="IPR011765">
    <property type="entry name" value="Pept_M16_N"/>
</dbReference>
<dbReference type="Pfam" id="PF00675">
    <property type="entry name" value="Peptidase_M16"/>
    <property type="match status" value="2"/>
</dbReference>
<dbReference type="Proteomes" id="UP000441333">
    <property type="component" value="Unassembled WGS sequence"/>
</dbReference>
<evidence type="ECO:0000259" key="5">
    <source>
        <dbReference type="Pfam" id="PF05193"/>
    </source>
</evidence>
<dbReference type="PANTHER" id="PTHR11851">
    <property type="entry name" value="METALLOPROTEASE"/>
    <property type="match status" value="1"/>
</dbReference>
<evidence type="ECO:0000256" key="2">
    <source>
        <dbReference type="ARBA" id="ARBA00007261"/>
    </source>
</evidence>
<comment type="cofactor">
    <cofactor evidence="1">
        <name>Zn(2+)</name>
        <dbReference type="ChEBI" id="CHEBI:29105"/>
    </cofactor>
</comment>
<dbReference type="GO" id="GO:0006508">
    <property type="term" value="P:proteolysis"/>
    <property type="evidence" value="ECO:0007669"/>
    <property type="project" value="InterPro"/>
</dbReference>
<evidence type="ECO:0000313" key="7">
    <source>
        <dbReference type="Proteomes" id="UP000441333"/>
    </source>
</evidence>
<gene>
    <name evidence="6" type="ORF">F6U93_09590</name>
</gene>
<dbReference type="GO" id="GO:0004222">
    <property type="term" value="F:metalloendopeptidase activity"/>
    <property type="evidence" value="ECO:0007669"/>
    <property type="project" value="InterPro"/>
</dbReference>
<feature type="domain" description="Peptidase M16 C-terminal" evidence="5">
    <location>
        <begin position="686"/>
        <end position="863"/>
    </location>
</feature>
<dbReference type="GO" id="GO:0046872">
    <property type="term" value="F:metal ion binding"/>
    <property type="evidence" value="ECO:0007669"/>
    <property type="project" value="InterPro"/>
</dbReference>
<dbReference type="InterPro" id="IPR001431">
    <property type="entry name" value="Pept_M16_Zn_BS"/>
</dbReference>
<dbReference type="SUPFAM" id="SSF63411">
    <property type="entry name" value="LuxS/MPP-like metallohydrolase"/>
    <property type="match status" value="4"/>
</dbReference>
<comment type="caution">
    <text evidence="6">The sequence shown here is derived from an EMBL/GenBank/DDBJ whole genome shotgun (WGS) entry which is preliminary data.</text>
</comment>
<dbReference type="Pfam" id="PF05193">
    <property type="entry name" value="Peptidase_M16_C"/>
    <property type="match status" value="2"/>
</dbReference>
<dbReference type="InterPro" id="IPR007863">
    <property type="entry name" value="Peptidase_M16_C"/>
</dbReference>
<dbReference type="PANTHER" id="PTHR11851:SF49">
    <property type="entry name" value="MITOCHONDRIAL-PROCESSING PEPTIDASE SUBUNIT ALPHA"/>
    <property type="match status" value="1"/>
</dbReference>
<dbReference type="InterPro" id="IPR050361">
    <property type="entry name" value="MPP/UQCRC_Complex"/>
</dbReference>
<sequence>MICKSRLEFPTALLVFFCLALVLPIHAQKNNKNFTKIQALNGIEEYQYGPNDMNILLVQDNSAPVVTVQIVYRVGSKHEVTGNTGSTHLLEHLNFKGTPTFNKKNGNAIFTMLQGIGARMNATTWNDRTNYYETIPSDQLELALHIEADRMRNSLLLEEDKASEMTVVRNEFERGESNPSRLLNKEIWATAYMAHPYHHSTIGWRSDIENMPIETLRNFYNTYYWPNNATLTIIGDFEKSNLFTLIDKYFSAIPKAPHDIPQPYTTEPEQHGPRRIVIKKQGQQGLVSIGYKIPGRMHDDLPALTVLGQILGSGTSSLINKTFIDTGIALYGFASPSQFQEVGLFSISLGFTPNKKHEALNTQLLDMIEKVKTEGVSQKDVDRIVSKLTAQTLLSRDGSGSIAGQLTEAIAGGDWTDYINGIERLKKVTASHVQQVAKTYLVENQSTTGYFIPTAPGGHDNASAEAQNVSQSLDSKNYFRTPDHSHDASCNHEYSEGFSYENYAETTSAYETIQPTKNKEKYARKEVSGIDIVSVKTGANDFLTVNASFPIGNYFNTQGHEVVPNLTTTLLTKGTQNLDKFAFSEKLEKLGVRLNIDADLHTVSMKFKCLTKDLPEVINLLADALRNPLFDQKEFDLIKERAIGNTKKNLTDLGTQGSIALSQAIYPKAHPNHTLSTEKTISDLEKVTLEDIKTFHKTYFGPAGMHLVAVGDVDNKTLYEAIDKAFNAWKGGIDTKVAFKAPTKVDALTKVISIPEKPSAYMYIGQYTGLERMDKDYLPFFLGTHILGGGFSARLMQTVRDNDGLTYGIYANHKGQTNTGGYWVVNATFNPSLFQKGLDATMVQIKKWVNDGVTADELASFKSNVTGSFKVGLATTSGLSGTLLHMIERGQDPSYIEQYPKDINAVTLEEVNASIKKYIDLDKLIVIKSGSLDQNSQPLKN</sequence>
<dbReference type="EMBL" id="WAAT01000044">
    <property type="protein sequence ID" value="KAB1067845.1"/>
    <property type="molecule type" value="Genomic_DNA"/>
</dbReference>
<dbReference type="RefSeq" id="WP_150939207.1">
    <property type="nucleotide sequence ID" value="NZ_WAAT01000044.1"/>
</dbReference>
<dbReference type="AlphaFoldDB" id="A0A6N6MGC8"/>
<dbReference type="InterPro" id="IPR011249">
    <property type="entry name" value="Metalloenz_LuxS/M16"/>
</dbReference>
<dbReference type="Gene3D" id="3.30.830.10">
    <property type="entry name" value="Metalloenzyme, LuxS/M16 peptidase-like"/>
    <property type="match status" value="4"/>
</dbReference>
<protein>
    <submittedName>
        <fullName evidence="6">Insulinase family protein</fullName>
    </submittedName>
</protein>
<dbReference type="PROSITE" id="PS00143">
    <property type="entry name" value="INSULINASE"/>
    <property type="match status" value="1"/>
</dbReference>
<organism evidence="6 7">
    <name type="scientific">Pseudotamlana haliotis</name>
    <dbReference type="NCBI Taxonomy" id="2614804"/>
    <lineage>
        <taxon>Bacteria</taxon>
        <taxon>Pseudomonadati</taxon>
        <taxon>Bacteroidota</taxon>
        <taxon>Flavobacteriia</taxon>
        <taxon>Flavobacteriales</taxon>
        <taxon>Flavobacteriaceae</taxon>
        <taxon>Pseudotamlana</taxon>
    </lineage>
</organism>
<evidence type="ECO:0000256" key="3">
    <source>
        <dbReference type="RuleBase" id="RU004447"/>
    </source>
</evidence>